<protein>
    <submittedName>
        <fullName evidence="1">Uncharacterized protein</fullName>
    </submittedName>
</protein>
<sequence length="137" mass="15053">MPSSARVEKRIWWFTVSNAADRSGRKRTDERDLALAGQRDSVTTSGAVSVDQTEGGNFVKNRWLDITSHSKLITITAHTINDDWKMDSFVLQTCPLFVSHTGVNIGKVLKEAVEECGLSRGVQVAVMSDDVSNERGG</sequence>
<organism evidence="1 2">
    <name type="scientific">Merluccius polli</name>
    <name type="common">Benguela hake</name>
    <name type="synonym">Merluccius cadenati</name>
    <dbReference type="NCBI Taxonomy" id="89951"/>
    <lineage>
        <taxon>Eukaryota</taxon>
        <taxon>Metazoa</taxon>
        <taxon>Chordata</taxon>
        <taxon>Craniata</taxon>
        <taxon>Vertebrata</taxon>
        <taxon>Euteleostomi</taxon>
        <taxon>Actinopterygii</taxon>
        <taxon>Neopterygii</taxon>
        <taxon>Teleostei</taxon>
        <taxon>Neoteleostei</taxon>
        <taxon>Acanthomorphata</taxon>
        <taxon>Zeiogadaria</taxon>
        <taxon>Gadariae</taxon>
        <taxon>Gadiformes</taxon>
        <taxon>Gadoidei</taxon>
        <taxon>Merlucciidae</taxon>
        <taxon>Merluccius</taxon>
    </lineage>
</organism>
<keyword evidence="2" id="KW-1185">Reference proteome</keyword>
<gene>
    <name evidence="1" type="ORF">N1851_025338</name>
</gene>
<evidence type="ECO:0000313" key="1">
    <source>
        <dbReference type="EMBL" id="KAK0138344.1"/>
    </source>
</evidence>
<evidence type="ECO:0000313" key="2">
    <source>
        <dbReference type="Proteomes" id="UP001174136"/>
    </source>
</evidence>
<name>A0AA47MDN0_MERPO</name>
<accession>A0AA47MDN0</accession>
<comment type="caution">
    <text evidence="1">The sequence shown here is derived from an EMBL/GenBank/DDBJ whole genome shotgun (WGS) entry which is preliminary data.</text>
</comment>
<dbReference type="AlphaFoldDB" id="A0AA47MDN0"/>
<dbReference type="Proteomes" id="UP001174136">
    <property type="component" value="Unassembled WGS sequence"/>
</dbReference>
<proteinExistence type="predicted"/>
<reference evidence="1" key="1">
    <citation type="journal article" date="2023" name="Front. Mar. Sci.">
        <title>A new Merluccius polli reference genome to investigate the effects of global change in West African waters.</title>
        <authorList>
            <person name="Mateo J.L."/>
            <person name="Blanco-Fernandez C."/>
            <person name="Garcia-Vazquez E."/>
            <person name="Machado-Schiaffino G."/>
        </authorList>
    </citation>
    <scope>NUCLEOTIDE SEQUENCE</scope>
    <source>
        <strain evidence="1">C29</strain>
        <tissue evidence="1">Fin</tissue>
    </source>
</reference>
<dbReference type="EMBL" id="JAOPHQ010004657">
    <property type="protein sequence ID" value="KAK0138344.1"/>
    <property type="molecule type" value="Genomic_DNA"/>
</dbReference>